<reference evidence="2" key="1">
    <citation type="submission" date="2022-11" db="UniProtKB">
        <authorList>
            <consortium name="WormBaseParasite"/>
        </authorList>
    </citation>
    <scope>IDENTIFICATION</scope>
</reference>
<sequence>MTSLISSKLCDDVCINYLCAVNFFDENETVKVYALGSGCIEDVLTNCGPGIGFPGVTGNIEFNYIYTSSCAKENGIKDCAFSLPDLASLKEHIFWQARFCGPTFAAVIFRVTFFWPGHLRLEFWGRVI</sequence>
<dbReference type="AlphaFoldDB" id="A0A914QNU6"/>
<keyword evidence="1" id="KW-1185">Reference proteome</keyword>
<dbReference type="Proteomes" id="UP000887578">
    <property type="component" value="Unplaced"/>
</dbReference>
<dbReference type="WBParaSite" id="PDA_v2.g5005.t1">
    <property type="protein sequence ID" value="PDA_v2.g5005.t1"/>
    <property type="gene ID" value="PDA_v2.g5005"/>
</dbReference>
<evidence type="ECO:0000313" key="2">
    <source>
        <dbReference type="WBParaSite" id="PDA_v2.g5005.t1"/>
    </source>
</evidence>
<organism evidence="1 2">
    <name type="scientific">Panagrolaimus davidi</name>
    <dbReference type="NCBI Taxonomy" id="227884"/>
    <lineage>
        <taxon>Eukaryota</taxon>
        <taxon>Metazoa</taxon>
        <taxon>Ecdysozoa</taxon>
        <taxon>Nematoda</taxon>
        <taxon>Chromadorea</taxon>
        <taxon>Rhabditida</taxon>
        <taxon>Tylenchina</taxon>
        <taxon>Panagrolaimomorpha</taxon>
        <taxon>Panagrolaimoidea</taxon>
        <taxon>Panagrolaimidae</taxon>
        <taxon>Panagrolaimus</taxon>
    </lineage>
</organism>
<name>A0A914QNU6_9BILA</name>
<proteinExistence type="predicted"/>
<accession>A0A914QNU6</accession>
<evidence type="ECO:0000313" key="1">
    <source>
        <dbReference type="Proteomes" id="UP000887578"/>
    </source>
</evidence>
<protein>
    <submittedName>
        <fullName evidence="2">Uncharacterized protein</fullName>
    </submittedName>
</protein>